<dbReference type="CDD" id="cd02972">
    <property type="entry name" value="DsbA_family"/>
    <property type="match status" value="1"/>
</dbReference>
<dbReference type="EMBL" id="JHEG04000001">
    <property type="protein sequence ID" value="KAF3890764.1"/>
    <property type="molecule type" value="Genomic_DNA"/>
</dbReference>
<gene>
    <name evidence="4" type="ORF">DA73_0202950</name>
    <name evidence="3" type="ORF">DA73_0400001535</name>
</gene>
<accession>A0A0C1R7S5</accession>
<evidence type="ECO:0000313" key="4">
    <source>
        <dbReference type="EMBL" id="KIE13649.1"/>
    </source>
</evidence>
<dbReference type="EMBL" id="JHEG02000012">
    <property type="protein sequence ID" value="KIE13649.1"/>
    <property type="molecule type" value="Genomic_DNA"/>
</dbReference>
<name>A0A0C1R7S5_9CYAN</name>
<dbReference type="AlphaFoldDB" id="A0A0C1R7S5"/>
<reference evidence="3" key="2">
    <citation type="submission" date="2019-11" db="EMBL/GenBank/DDBJ databases">
        <title>Improved Assembly of Tolypothrix boutellei genome.</title>
        <authorList>
            <person name="Sarangi A.N."/>
            <person name="Mukherjee M."/>
            <person name="Ghosh S."/>
            <person name="Singh D."/>
            <person name="Das A."/>
            <person name="Kant S."/>
            <person name="Prusty A."/>
            <person name="Tripathy S."/>
        </authorList>
    </citation>
    <scope>NUCLEOTIDE SEQUENCE</scope>
    <source>
        <strain evidence="3">VB521301</strain>
    </source>
</reference>
<organism evidence="4">
    <name type="scientific">Tolypothrix bouteillei VB521301</name>
    <dbReference type="NCBI Taxonomy" id="1479485"/>
    <lineage>
        <taxon>Bacteria</taxon>
        <taxon>Bacillati</taxon>
        <taxon>Cyanobacteriota</taxon>
        <taxon>Cyanophyceae</taxon>
        <taxon>Nostocales</taxon>
        <taxon>Tolypothrichaceae</taxon>
        <taxon>Tolypothrix</taxon>
    </lineage>
</organism>
<evidence type="ECO:0000313" key="5">
    <source>
        <dbReference type="Proteomes" id="UP000029738"/>
    </source>
</evidence>
<dbReference type="InterPro" id="IPR036249">
    <property type="entry name" value="Thioredoxin-like_sf"/>
</dbReference>
<dbReference type="STRING" id="1479485.DA73_0202950"/>
<dbReference type="Proteomes" id="UP000029738">
    <property type="component" value="Unassembled WGS sequence"/>
</dbReference>
<feature type="domain" description="Thioredoxin" evidence="2">
    <location>
        <begin position="1"/>
        <end position="180"/>
    </location>
</feature>
<dbReference type="InterPro" id="IPR012336">
    <property type="entry name" value="Thioredoxin-like_fold"/>
</dbReference>
<dbReference type="SUPFAM" id="SSF52833">
    <property type="entry name" value="Thioredoxin-like"/>
    <property type="match status" value="1"/>
</dbReference>
<dbReference type="InterPro" id="IPR013766">
    <property type="entry name" value="Thioredoxin_domain"/>
</dbReference>
<comment type="caution">
    <text evidence="4">The sequence shown here is derived from an EMBL/GenBank/DDBJ whole genome shotgun (WGS) entry which is preliminary data.</text>
</comment>
<protein>
    <submittedName>
        <fullName evidence="4">DSBA oxidoreductase</fullName>
    </submittedName>
    <submittedName>
        <fullName evidence="3">Thioredoxin domain-containing protein</fullName>
    </submittedName>
</protein>
<proteinExistence type="inferred from homology"/>
<dbReference type="PANTHER" id="PTHR13887:SF55">
    <property type="entry name" value="SLR0313 PROTEIN"/>
    <property type="match status" value="1"/>
</dbReference>
<evidence type="ECO:0000256" key="1">
    <source>
        <dbReference type="ARBA" id="ARBA00005791"/>
    </source>
</evidence>
<evidence type="ECO:0000259" key="2">
    <source>
        <dbReference type="PROSITE" id="PS51352"/>
    </source>
</evidence>
<dbReference type="PROSITE" id="PS51352">
    <property type="entry name" value="THIOREDOXIN_2"/>
    <property type="match status" value="1"/>
</dbReference>
<keyword evidence="5" id="KW-1185">Reference proteome</keyword>
<dbReference type="Gene3D" id="3.40.30.10">
    <property type="entry name" value="Glutaredoxin"/>
    <property type="match status" value="1"/>
</dbReference>
<dbReference type="PANTHER" id="PTHR13887">
    <property type="entry name" value="GLUTATHIONE S-TRANSFERASE KAPPA"/>
    <property type="match status" value="1"/>
</dbReference>
<reference evidence="4" key="1">
    <citation type="journal article" date="2015" name="Genome Announc.">
        <title>Draft Genome Sequence of Tolypothrix boutellei Strain VB521301.</title>
        <authorList>
            <person name="Chandrababunaidu M.M."/>
            <person name="Singh D."/>
            <person name="Sen D."/>
            <person name="Bhan S."/>
            <person name="Das S."/>
            <person name="Gupta A."/>
            <person name="Adhikary S.P."/>
            <person name="Tripathy S."/>
        </authorList>
    </citation>
    <scope>NUCLEOTIDE SEQUENCE</scope>
    <source>
        <strain evidence="4">VB521301</strain>
    </source>
</reference>
<dbReference type="OrthoDB" id="117402at2"/>
<sequence length="183" mass="21269">MSQIPDSGKLKQPIGDRDRVQGATQAAIVSVKYGNYQCPHCYKANRLIPQLQQRLENDLCYVFRHFPIPSLHPQSQRAAEAAEVTGEQGKFWEMHHILFEHQHALDDGFLVEYALNLGLNMPRFLWSFSERVYSNRVRADFLSGMEYGVTRKPTFFLNGLRLKDNWHLDTLLYEIENVKRSNS</sequence>
<dbReference type="Pfam" id="PF13462">
    <property type="entry name" value="Thioredoxin_4"/>
    <property type="match status" value="1"/>
</dbReference>
<comment type="similarity">
    <text evidence="1">Belongs to the thioredoxin family. DsbA subfamily.</text>
</comment>
<evidence type="ECO:0000313" key="3">
    <source>
        <dbReference type="EMBL" id="KAF3890764.1"/>
    </source>
</evidence>